<dbReference type="EMBL" id="CP078145">
    <property type="protein sequence ID" value="QXN88243.1"/>
    <property type="molecule type" value="Genomic_DNA"/>
</dbReference>
<dbReference type="Proteomes" id="UP000694257">
    <property type="component" value="Chromosome"/>
</dbReference>
<gene>
    <name evidence="1" type="ORF">KV110_21810</name>
</gene>
<keyword evidence="2" id="KW-1185">Reference proteome</keyword>
<protein>
    <submittedName>
        <fullName evidence="1">Uncharacterized protein</fullName>
    </submittedName>
</protein>
<proteinExistence type="predicted"/>
<reference evidence="1 2" key="1">
    <citation type="submission" date="2021-07" db="EMBL/GenBank/DDBJ databases">
        <title>Whole Genome Sequence of Nocardia Iowensis.</title>
        <authorList>
            <person name="Lamm A."/>
            <person name="Collins-Fairclough A.M."/>
            <person name="Bunk B."/>
            <person name="Sproer C."/>
        </authorList>
    </citation>
    <scope>NUCLEOTIDE SEQUENCE [LARGE SCALE GENOMIC DNA]</scope>
    <source>
        <strain evidence="1 2">NRRL 5646</strain>
    </source>
</reference>
<organism evidence="1 2">
    <name type="scientific">Nocardia iowensis</name>
    <dbReference type="NCBI Taxonomy" id="204891"/>
    <lineage>
        <taxon>Bacteria</taxon>
        <taxon>Bacillati</taxon>
        <taxon>Actinomycetota</taxon>
        <taxon>Actinomycetes</taxon>
        <taxon>Mycobacteriales</taxon>
        <taxon>Nocardiaceae</taxon>
        <taxon>Nocardia</taxon>
    </lineage>
</organism>
<sequence length="129" mass="14442">MTLHSTEWTITSDLTPESAYRDTEDADTWRLSWLADRALTRAQARAGMELDELLSDPLRVHDQATEARVDACAEELGVLRAEAVILLAKRIAARLQQPVRHAGDQTSACRTGHAYRLRSHVIEPPYVHG</sequence>
<dbReference type="RefSeq" id="WP_218469126.1">
    <property type="nucleotide sequence ID" value="NZ_BAABJN010000008.1"/>
</dbReference>
<name>A0ABX8RF66_NOCIO</name>
<evidence type="ECO:0000313" key="1">
    <source>
        <dbReference type="EMBL" id="QXN88243.1"/>
    </source>
</evidence>
<accession>A0ABX8RF66</accession>
<evidence type="ECO:0000313" key="2">
    <source>
        <dbReference type="Proteomes" id="UP000694257"/>
    </source>
</evidence>